<dbReference type="AlphaFoldDB" id="R4Z1C2"/>
<dbReference type="GO" id="GO:0008233">
    <property type="term" value="F:peptidase activity"/>
    <property type="evidence" value="ECO:0007669"/>
    <property type="project" value="UniProtKB-KW"/>
</dbReference>
<accession>R4Z1C2</accession>
<keyword evidence="2 8" id="KW-0645">Protease</keyword>
<dbReference type="GO" id="GO:0016829">
    <property type="term" value="F:lyase activity"/>
    <property type="evidence" value="ECO:0007669"/>
    <property type="project" value="UniProtKB-KW"/>
</dbReference>
<feature type="region of interest" description="Disordered" evidence="9">
    <location>
        <begin position="26"/>
        <end position="46"/>
    </location>
</feature>
<dbReference type="RefSeq" id="WP_012228589.1">
    <property type="nucleotide sequence ID" value="NZ_HG422565.1"/>
</dbReference>
<evidence type="ECO:0000256" key="6">
    <source>
        <dbReference type="ARBA" id="ARBA00023125"/>
    </source>
</evidence>
<dbReference type="InterPro" id="IPR003738">
    <property type="entry name" value="SRAP"/>
</dbReference>
<feature type="region of interest" description="Disordered" evidence="9">
    <location>
        <begin position="238"/>
        <end position="261"/>
    </location>
</feature>
<evidence type="ECO:0000256" key="5">
    <source>
        <dbReference type="ARBA" id="ARBA00023124"/>
    </source>
</evidence>
<dbReference type="HOGENOM" id="CLU_035990_6_2_11"/>
<proteinExistence type="inferred from homology"/>
<keyword evidence="3" id="KW-0227">DNA damage</keyword>
<dbReference type="Proteomes" id="UP000018291">
    <property type="component" value="Unassembled WGS sequence"/>
</dbReference>
<evidence type="ECO:0000256" key="2">
    <source>
        <dbReference type="ARBA" id="ARBA00022670"/>
    </source>
</evidence>
<dbReference type="PANTHER" id="PTHR13604">
    <property type="entry name" value="DC12-RELATED"/>
    <property type="match status" value="1"/>
</dbReference>
<name>R4Z1C2_9ACTN</name>
<dbReference type="GO" id="GO:0106300">
    <property type="term" value="P:protein-DNA covalent cross-linking repair"/>
    <property type="evidence" value="ECO:0007669"/>
    <property type="project" value="InterPro"/>
</dbReference>
<gene>
    <name evidence="10" type="ORF">BN381_40079</name>
</gene>
<dbReference type="InterPro" id="IPR036590">
    <property type="entry name" value="SRAP-like"/>
</dbReference>
<comment type="similarity">
    <text evidence="1 8">Belongs to the SOS response-associated peptidase family.</text>
</comment>
<dbReference type="eggNOG" id="COG2135">
    <property type="taxonomic scope" value="Bacteria"/>
</dbReference>
<reference evidence="10 11" key="1">
    <citation type="journal article" date="2013" name="ISME J.">
        <title>Metabolic model for the filamentous 'Candidatus Microthrix parvicella' based on genomic and metagenomic analyses.</title>
        <authorList>
            <person name="Jon McIlroy S."/>
            <person name="Kristiansen R."/>
            <person name="Albertsen M."/>
            <person name="Michael Karst S."/>
            <person name="Rossetti S."/>
            <person name="Lund Nielsen J."/>
            <person name="Tandoi V."/>
            <person name="James Seviour R."/>
            <person name="Nielsen P.H."/>
        </authorList>
    </citation>
    <scope>NUCLEOTIDE SEQUENCE [LARGE SCALE GENOMIC DNA]</scope>
    <source>
        <strain evidence="10 11">RN1</strain>
    </source>
</reference>
<dbReference type="GO" id="GO:0003697">
    <property type="term" value="F:single-stranded DNA binding"/>
    <property type="evidence" value="ECO:0007669"/>
    <property type="project" value="InterPro"/>
</dbReference>
<keyword evidence="6" id="KW-0238">DNA-binding</keyword>
<feature type="region of interest" description="Disordered" evidence="9">
    <location>
        <begin position="122"/>
        <end position="141"/>
    </location>
</feature>
<comment type="caution">
    <text evidence="10">The sequence shown here is derived from an EMBL/GenBank/DDBJ whole genome shotgun (WGS) entry which is preliminary data.</text>
</comment>
<dbReference type="Gene3D" id="3.90.1680.10">
    <property type="entry name" value="SOS response associated peptidase-like"/>
    <property type="match status" value="1"/>
</dbReference>
<evidence type="ECO:0000256" key="4">
    <source>
        <dbReference type="ARBA" id="ARBA00022801"/>
    </source>
</evidence>
<evidence type="ECO:0000313" key="10">
    <source>
        <dbReference type="EMBL" id="CCM64465.1"/>
    </source>
</evidence>
<evidence type="ECO:0000256" key="8">
    <source>
        <dbReference type="RuleBase" id="RU364100"/>
    </source>
</evidence>
<sequence length="261" mass="29129">MCGRFVSTTPPDELASYFQVDVNGIDSSNAERSNDRTPHHGTTTGRYNVAPTAEVFVVYEDGDLRRLDGFHWGLVPGWAQDLKVGNRMINARAETVAEKPAFRRAFAKRRCIVPADGFYEWTKEPDPNNPKKPRKQPHYISRPDGEPYAFAGLWERWRGDLNGDGTETEVRSTTIITTAANEPMSELHDRMPVMLAPDDWDAWLDPGNADTDALGQLLVPAPARLITHHRVSVEVNNARNQGPHLIDPVDPPAASEQLNLV</sequence>
<keyword evidence="4 8" id="KW-0378">Hydrolase</keyword>
<evidence type="ECO:0000256" key="1">
    <source>
        <dbReference type="ARBA" id="ARBA00008136"/>
    </source>
</evidence>
<dbReference type="GO" id="GO:0006508">
    <property type="term" value="P:proteolysis"/>
    <property type="evidence" value="ECO:0007669"/>
    <property type="project" value="UniProtKB-KW"/>
</dbReference>
<organism evidence="10 11">
    <name type="scientific">Candidatus Neomicrothrix parvicella RN1</name>
    <dbReference type="NCBI Taxonomy" id="1229780"/>
    <lineage>
        <taxon>Bacteria</taxon>
        <taxon>Bacillati</taxon>
        <taxon>Actinomycetota</taxon>
        <taxon>Acidimicrobiia</taxon>
        <taxon>Acidimicrobiales</taxon>
        <taxon>Microthrixaceae</taxon>
        <taxon>Candidatus Neomicrothrix</taxon>
    </lineage>
</organism>
<dbReference type="STRING" id="1229780.BN381_40079"/>
<keyword evidence="11" id="KW-1185">Reference proteome</keyword>
<protein>
    <recommendedName>
        <fullName evidence="8">Abasic site processing protein</fullName>
        <ecNumber evidence="8">3.4.-.-</ecNumber>
    </recommendedName>
</protein>
<dbReference type="EMBL" id="CANL01000034">
    <property type="protein sequence ID" value="CCM64465.1"/>
    <property type="molecule type" value="Genomic_DNA"/>
</dbReference>
<dbReference type="Pfam" id="PF02586">
    <property type="entry name" value="SRAP"/>
    <property type="match status" value="1"/>
</dbReference>
<dbReference type="SUPFAM" id="SSF143081">
    <property type="entry name" value="BB1717-like"/>
    <property type="match status" value="1"/>
</dbReference>
<keyword evidence="7" id="KW-0456">Lyase</keyword>
<evidence type="ECO:0000256" key="7">
    <source>
        <dbReference type="ARBA" id="ARBA00023239"/>
    </source>
</evidence>
<evidence type="ECO:0000256" key="9">
    <source>
        <dbReference type="SAM" id="MobiDB-lite"/>
    </source>
</evidence>
<evidence type="ECO:0000313" key="11">
    <source>
        <dbReference type="Proteomes" id="UP000018291"/>
    </source>
</evidence>
<dbReference type="EC" id="3.4.-.-" evidence="8"/>
<evidence type="ECO:0000256" key="3">
    <source>
        <dbReference type="ARBA" id="ARBA00022763"/>
    </source>
</evidence>
<dbReference type="OrthoDB" id="9782620at2"/>
<dbReference type="PANTHER" id="PTHR13604:SF0">
    <property type="entry name" value="ABASIC SITE PROCESSING PROTEIN HMCES"/>
    <property type="match status" value="1"/>
</dbReference>
<keyword evidence="5" id="KW-0190">Covalent protein-DNA linkage</keyword>